<dbReference type="InterPro" id="IPR036259">
    <property type="entry name" value="MFS_trans_sf"/>
</dbReference>
<evidence type="ECO:0000256" key="1">
    <source>
        <dbReference type="ARBA" id="ARBA00004141"/>
    </source>
</evidence>
<feature type="transmembrane region" description="Helical" evidence="6">
    <location>
        <begin position="75"/>
        <end position="94"/>
    </location>
</feature>
<dbReference type="SUPFAM" id="SSF103473">
    <property type="entry name" value="MFS general substrate transporter"/>
    <property type="match status" value="1"/>
</dbReference>
<evidence type="ECO:0000313" key="8">
    <source>
        <dbReference type="Proteomes" id="UP000515153"/>
    </source>
</evidence>
<evidence type="ECO:0000256" key="2">
    <source>
        <dbReference type="ARBA" id="ARBA00022692"/>
    </source>
</evidence>
<reference evidence="9" key="1">
    <citation type="journal article" date="2019" name="Mol. Biol. Evol.">
        <title>Blast fungal genomes show frequent chromosomal changes, gene gains and losses, and effector gene turnover.</title>
        <authorList>
            <person name="Gomez Luciano L.B."/>
            <person name="Jason Tsai I."/>
            <person name="Chuma I."/>
            <person name="Tosa Y."/>
            <person name="Chen Y.H."/>
            <person name="Li J.Y."/>
            <person name="Li M.Y."/>
            <person name="Jade Lu M.Y."/>
            <person name="Nakayashiki H."/>
            <person name="Li W.H."/>
        </authorList>
    </citation>
    <scope>NUCLEOTIDE SEQUENCE</scope>
    <source>
        <strain evidence="9">NI907</strain>
    </source>
</reference>
<evidence type="ECO:0000256" key="3">
    <source>
        <dbReference type="ARBA" id="ARBA00022989"/>
    </source>
</evidence>
<sequence>MANAIPTTHNGIPLLPRPQGADDPLRWPKSIKLAALFASAMTNFTANFAASGLSVAQTIIEAQFNKTANEFNTLMTLNFLLLGIGNLFWVPFAVKFGKRASLITSTTLLLAVLLWSANATTFNQLLAARCISGFASAAGESIVPGVVSDIFFLHERAGKMSFFTILIAGASAVGPLVASFIVQYSPGTWVDYMWVCVALAAFNVVLLIFALPESNYHREKPEAADNGVETQDIEIREPKSQAGSTDAEKVDSVEVQEDENPIVVHKPWSSIWPTFITLNKSQGSFLHACLRQLTHALYPDVLFAIFVYGSSLASQIILIFAFPSLLLAPPYLFQPTGVGLMQVAAIIGLLIATFLGGYLVDVMTQRIVVRHRGEVFPEQRLLTIIPGCLVAPVGCILAAFACGQKMHWAVIAVAFGMVSFGTVYTPNIAATFVVEGHPDHAEEALVAINVFKNLVAFLFLYTAVDWIQSQGWIQVYMIMFMLVSLSMLAAIPLYLFRKPLRSYRSKIDKLL</sequence>
<dbReference type="GeneID" id="41957123"/>
<evidence type="ECO:0000256" key="5">
    <source>
        <dbReference type="SAM" id="MobiDB-lite"/>
    </source>
</evidence>
<evidence type="ECO:0000313" key="9">
    <source>
        <dbReference type="RefSeq" id="XP_030985846.1"/>
    </source>
</evidence>
<feature type="transmembrane region" description="Helical" evidence="6">
    <location>
        <begin position="33"/>
        <end position="55"/>
    </location>
</feature>
<dbReference type="GO" id="GO:0005886">
    <property type="term" value="C:plasma membrane"/>
    <property type="evidence" value="ECO:0007669"/>
    <property type="project" value="TreeGrafter"/>
</dbReference>
<dbReference type="InterPro" id="IPR011701">
    <property type="entry name" value="MFS"/>
</dbReference>
<dbReference type="AlphaFoldDB" id="A0A6P8BFL5"/>
<feature type="transmembrane region" description="Helical" evidence="6">
    <location>
        <begin position="407"/>
        <end position="434"/>
    </location>
</feature>
<feature type="transmembrane region" description="Helical" evidence="6">
    <location>
        <begin position="165"/>
        <end position="186"/>
    </location>
</feature>
<keyword evidence="4 6" id="KW-0472">Membrane</keyword>
<evidence type="ECO:0000256" key="6">
    <source>
        <dbReference type="SAM" id="Phobius"/>
    </source>
</evidence>
<proteinExistence type="predicted"/>
<comment type="subcellular location">
    <subcellularLocation>
        <location evidence="1">Membrane</location>
        <topology evidence="1">Multi-pass membrane protein</topology>
    </subcellularLocation>
</comment>
<feature type="domain" description="Major facilitator superfamily (MFS) profile" evidence="7">
    <location>
        <begin position="35"/>
        <end position="501"/>
    </location>
</feature>
<reference evidence="9" key="3">
    <citation type="submission" date="2025-08" db="UniProtKB">
        <authorList>
            <consortium name="RefSeq"/>
        </authorList>
    </citation>
    <scope>IDENTIFICATION</scope>
    <source>
        <strain evidence="9">NI907</strain>
    </source>
</reference>
<dbReference type="GO" id="GO:0022857">
    <property type="term" value="F:transmembrane transporter activity"/>
    <property type="evidence" value="ECO:0007669"/>
    <property type="project" value="InterPro"/>
</dbReference>
<dbReference type="OrthoDB" id="5215911at2759"/>
<dbReference type="PANTHER" id="PTHR23502">
    <property type="entry name" value="MAJOR FACILITATOR SUPERFAMILY"/>
    <property type="match status" value="1"/>
</dbReference>
<organism evidence="8 9">
    <name type="scientific">Pyricularia grisea</name>
    <name type="common">Crabgrass-specific blast fungus</name>
    <name type="synonym">Magnaporthe grisea</name>
    <dbReference type="NCBI Taxonomy" id="148305"/>
    <lineage>
        <taxon>Eukaryota</taxon>
        <taxon>Fungi</taxon>
        <taxon>Dikarya</taxon>
        <taxon>Ascomycota</taxon>
        <taxon>Pezizomycotina</taxon>
        <taxon>Sordariomycetes</taxon>
        <taxon>Sordariomycetidae</taxon>
        <taxon>Magnaporthales</taxon>
        <taxon>Pyriculariaceae</taxon>
        <taxon>Pyricularia</taxon>
    </lineage>
</organism>
<feature type="transmembrane region" description="Helical" evidence="6">
    <location>
        <begin position="340"/>
        <end position="360"/>
    </location>
</feature>
<feature type="transmembrane region" description="Helical" evidence="6">
    <location>
        <begin position="446"/>
        <end position="467"/>
    </location>
</feature>
<feature type="region of interest" description="Disordered" evidence="5">
    <location>
        <begin position="220"/>
        <end position="248"/>
    </location>
</feature>
<dbReference type="Pfam" id="PF07690">
    <property type="entry name" value="MFS_1"/>
    <property type="match status" value="1"/>
</dbReference>
<feature type="transmembrane region" description="Helical" evidence="6">
    <location>
        <begin position="473"/>
        <end position="496"/>
    </location>
</feature>
<gene>
    <name evidence="9" type="ORF">PgNI_02144</name>
</gene>
<name>A0A6P8BFL5_PYRGI</name>
<dbReference type="Proteomes" id="UP000515153">
    <property type="component" value="Unplaced"/>
</dbReference>
<dbReference type="RefSeq" id="XP_030985846.1">
    <property type="nucleotide sequence ID" value="XM_031122211.1"/>
</dbReference>
<evidence type="ECO:0000256" key="4">
    <source>
        <dbReference type="ARBA" id="ARBA00023136"/>
    </source>
</evidence>
<accession>A0A6P8BFL5</accession>
<evidence type="ECO:0000259" key="7">
    <source>
        <dbReference type="PROSITE" id="PS50850"/>
    </source>
</evidence>
<dbReference type="PANTHER" id="PTHR23502:SF181">
    <property type="entry name" value="MAJOR FACILITATOR SUPERFAMILY (MFS) PROFILE DOMAIN-CONTAINING PROTEIN"/>
    <property type="match status" value="1"/>
</dbReference>
<dbReference type="InterPro" id="IPR020846">
    <property type="entry name" value="MFS_dom"/>
</dbReference>
<reference evidence="9" key="2">
    <citation type="submission" date="2019-10" db="EMBL/GenBank/DDBJ databases">
        <authorList>
            <consortium name="NCBI Genome Project"/>
        </authorList>
    </citation>
    <scope>NUCLEOTIDE SEQUENCE</scope>
    <source>
        <strain evidence="9">NI907</strain>
    </source>
</reference>
<feature type="transmembrane region" description="Helical" evidence="6">
    <location>
        <begin position="381"/>
        <end position="401"/>
    </location>
</feature>
<dbReference type="KEGG" id="pgri:PgNI_02144"/>
<dbReference type="PROSITE" id="PS50850">
    <property type="entry name" value="MFS"/>
    <property type="match status" value="1"/>
</dbReference>
<keyword evidence="2 6" id="KW-0812">Transmembrane</keyword>
<keyword evidence="8" id="KW-1185">Reference proteome</keyword>
<feature type="transmembrane region" description="Helical" evidence="6">
    <location>
        <begin position="192"/>
        <end position="211"/>
    </location>
</feature>
<feature type="transmembrane region" description="Helical" evidence="6">
    <location>
        <begin position="101"/>
        <end position="119"/>
    </location>
</feature>
<feature type="transmembrane region" description="Helical" evidence="6">
    <location>
        <begin position="301"/>
        <end position="328"/>
    </location>
</feature>
<protein>
    <recommendedName>
        <fullName evidence="7">Major facilitator superfamily (MFS) profile domain-containing protein</fullName>
    </recommendedName>
</protein>
<dbReference type="Gene3D" id="1.20.1250.20">
    <property type="entry name" value="MFS general substrate transporter like domains"/>
    <property type="match status" value="1"/>
</dbReference>
<keyword evidence="3 6" id="KW-1133">Transmembrane helix</keyword>